<name>A0A2T2P8T8_CORCC</name>
<protein>
    <recommendedName>
        <fullName evidence="3">Clr5 domain-containing protein</fullName>
    </recommendedName>
</protein>
<gene>
    <name evidence="1" type="ORF">BS50DRAFT_627440</name>
</gene>
<proteinExistence type="predicted"/>
<reference evidence="1 2" key="1">
    <citation type="journal article" date="2018" name="Front. Microbiol.">
        <title>Genome-Wide Analysis of Corynespora cassiicola Leaf Fall Disease Putative Effectors.</title>
        <authorList>
            <person name="Lopez D."/>
            <person name="Ribeiro S."/>
            <person name="Label P."/>
            <person name="Fumanal B."/>
            <person name="Venisse J.S."/>
            <person name="Kohler A."/>
            <person name="de Oliveira R.R."/>
            <person name="Labutti K."/>
            <person name="Lipzen A."/>
            <person name="Lail K."/>
            <person name="Bauer D."/>
            <person name="Ohm R.A."/>
            <person name="Barry K.W."/>
            <person name="Spatafora J."/>
            <person name="Grigoriev I.V."/>
            <person name="Martin F.M."/>
            <person name="Pujade-Renaud V."/>
        </authorList>
    </citation>
    <scope>NUCLEOTIDE SEQUENCE [LARGE SCALE GENOMIC DNA]</scope>
    <source>
        <strain evidence="1 2">Philippines</strain>
    </source>
</reference>
<dbReference type="EMBL" id="KZ678128">
    <property type="protein sequence ID" value="PSN74072.1"/>
    <property type="molecule type" value="Genomic_DNA"/>
</dbReference>
<evidence type="ECO:0008006" key="3">
    <source>
        <dbReference type="Google" id="ProtNLM"/>
    </source>
</evidence>
<dbReference type="Proteomes" id="UP000240883">
    <property type="component" value="Unassembled WGS sequence"/>
</dbReference>
<evidence type="ECO:0000313" key="2">
    <source>
        <dbReference type="Proteomes" id="UP000240883"/>
    </source>
</evidence>
<sequence length="496" mass="57727">MEDEIQRIVPIYVLDNKTKEQTEAIIGFRFTVNRLQRWGIYKNLSEGEARHIWARKWRLGRPADWDCLVIRNGILLDMTSLRVRSDQNPEIWYPHASHNYDNDASLLRCPLKLIPLPLRIDVLRDVDIFENFRRLLWYTNVHFDSCFNRKIWVADNRGVYGRTEELCKELKELSKCHNALCAGLNHFRQGQMLLGFANVRLAIHDTAALVKAYHHRQFPDIVAMLLLIQKVENIPGVRGSFVRNLCDLAVQHLAQNDPRLHVFFSLRTIYNDPDDSNEGLYLAYDFYCRDLWSSRAGSDPIIACYSYNQASLPRTVPGKFFQLFEQKTQIENFDILQRSDNIFGALDHATFCMWHMTIRYLLDARRYEDARNIGERLGYRVLELNPLSYNWDTTDQISSQLNFDSTITFYLLGCAQNNFPHLLHSAFESFRTAVNIRTIVTSELVSDPALKFCLRRLSLAATKVGQPHVARECEERLLKSSEAELARDTELLSKQT</sequence>
<dbReference type="AlphaFoldDB" id="A0A2T2P8T8"/>
<accession>A0A2T2P8T8</accession>
<dbReference type="OrthoDB" id="3792344at2759"/>
<dbReference type="STRING" id="1448308.A0A2T2P8T8"/>
<evidence type="ECO:0000313" key="1">
    <source>
        <dbReference type="EMBL" id="PSN74072.1"/>
    </source>
</evidence>
<organism evidence="1 2">
    <name type="scientific">Corynespora cassiicola Philippines</name>
    <dbReference type="NCBI Taxonomy" id="1448308"/>
    <lineage>
        <taxon>Eukaryota</taxon>
        <taxon>Fungi</taxon>
        <taxon>Dikarya</taxon>
        <taxon>Ascomycota</taxon>
        <taxon>Pezizomycotina</taxon>
        <taxon>Dothideomycetes</taxon>
        <taxon>Pleosporomycetidae</taxon>
        <taxon>Pleosporales</taxon>
        <taxon>Corynesporascaceae</taxon>
        <taxon>Corynespora</taxon>
    </lineage>
</organism>
<keyword evidence="2" id="KW-1185">Reference proteome</keyword>